<organism evidence="2 3">
    <name type="scientific">Aspergillus heteromorphus CBS 117.55</name>
    <dbReference type="NCBI Taxonomy" id="1448321"/>
    <lineage>
        <taxon>Eukaryota</taxon>
        <taxon>Fungi</taxon>
        <taxon>Dikarya</taxon>
        <taxon>Ascomycota</taxon>
        <taxon>Pezizomycotina</taxon>
        <taxon>Eurotiomycetes</taxon>
        <taxon>Eurotiomycetidae</taxon>
        <taxon>Eurotiales</taxon>
        <taxon>Aspergillaceae</taxon>
        <taxon>Aspergillus</taxon>
        <taxon>Aspergillus subgen. Circumdati</taxon>
    </lineage>
</organism>
<evidence type="ECO:0000313" key="3">
    <source>
        <dbReference type="Proteomes" id="UP000247233"/>
    </source>
</evidence>
<dbReference type="GeneID" id="37068884"/>
<proteinExistence type="predicted"/>
<dbReference type="InterPro" id="IPR024316">
    <property type="entry name" value="APQ12"/>
</dbReference>
<dbReference type="OrthoDB" id="3559694at2759"/>
<dbReference type="Proteomes" id="UP000247233">
    <property type="component" value="Unassembled WGS sequence"/>
</dbReference>
<dbReference type="RefSeq" id="XP_025399239.1">
    <property type="nucleotide sequence ID" value="XM_025546647.1"/>
</dbReference>
<reference evidence="2 3" key="1">
    <citation type="submission" date="2016-12" db="EMBL/GenBank/DDBJ databases">
        <title>The genomes of Aspergillus section Nigri reveals drivers in fungal speciation.</title>
        <authorList>
            <consortium name="DOE Joint Genome Institute"/>
            <person name="Vesth T.C."/>
            <person name="Nybo J."/>
            <person name="Theobald S."/>
            <person name="Brandl J."/>
            <person name="Frisvad J.C."/>
            <person name="Nielsen K.F."/>
            <person name="Lyhne E.K."/>
            <person name="Kogle M.E."/>
            <person name="Kuo A."/>
            <person name="Riley R."/>
            <person name="Clum A."/>
            <person name="Nolan M."/>
            <person name="Lipzen A."/>
            <person name="Salamov A."/>
            <person name="Henrissat B."/>
            <person name="Wiebenga A."/>
            <person name="De Vries R.P."/>
            <person name="Grigoriev I.V."/>
            <person name="Mortensen U.H."/>
            <person name="Andersen M.R."/>
            <person name="Baker S.E."/>
        </authorList>
    </citation>
    <scope>NUCLEOTIDE SEQUENCE [LARGE SCALE GENOMIC DNA]</scope>
    <source>
        <strain evidence="2 3">CBS 117.55</strain>
    </source>
</reference>
<evidence type="ECO:0000313" key="2">
    <source>
        <dbReference type="EMBL" id="PWY81974.1"/>
    </source>
</evidence>
<evidence type="ECO:0000256" key="1">
    <source>
        <dbReference type="SAM" id="Phobius"/>
    </source>
</evidence>
<keyword evidence="1" id="KW-0472">Membrane</keyword>
<accession>A0A317W5V3</accession>
<feature type="transmembrane region" description="Helical" evidence="1">
    <location>
        <begin position="85"/>
        <end position="102"/>
    </location>
</feature>
<protein>
    <recommendedName>
        <fullName evidence="4">Nuclear pore assembly and biogenesis-domain-containing protein</fullName>
    </recommendedName>
</protein>
<dbReference type="EMBL" id="MSFL01000013">
    <property type="protein sequence ID" value="PWY81974.1"/>
    <property type="molecule type" value="Genomic_DNA"/>
</dbReference>
<gene>
    <name evidence="2" type="ORF">BO70DRAFT_396760</name>
</gene>
<dbReference type="Pfam" id="PF12716">
    <property type="entry name" value="Apq12"/>
    <property type="match status" value="1"/>
</dbReference>
<keyword evidence="1" id="KW-1133">Transmembrane helix</keyword>
<sequence length="192" mass="21810">MDFLPESFISLIKQHPTIQHAESLITLIQQHPRIQHLTETPLTSHLASLHSTYLEPYISHLRSTYLDPYVIQPLATLLASSMPDLVSVFILAIVLLISLKILDYARRLVMFWVNLFLRLLWWSFVLGVIWYVYSSGFEKSGRDLGWAYGIIKGFVDGFVGGVEDGRTTTATSMGWSGYATGMRTQQQRLGVF</sequence>
<name>A0A317W5V3_9EURO</name>
<feature type="transmembrane region" description="Helical" evidence="1">
    <location>
        <begin position="109"/>
        <end position="133"/>
    </location>
</feature>
<keyword evidence="1" id="KW-0812">Transmembrane</keyword>
<evidence type="ECO:0008006" key="4">
    <source>
        <dbReference type="Google" id="ProtNLM"/>
    </source>
</evidence>
<comment type="caution">
    <text evidence="2">The sequence shown here is derived from an EMBL/GenBank/DDBJ whole genome shotgun (WGS) entry which is preliminary data.</text>
</comment>
<keyword evidence="3" id="KW-1185">Reference proteome</keyword>
<dbReference type="AlphaFoldDB" id="A0A317W5V3"/>
<dbReference type="VEuPathDB" id="FungiDB:BO70DRAFT_396760"/>